<evidence type="ECO:0000256" key="5">
    <source>
        <dbReference type="ARBA" id="ARBA00023014"/>
    </source>
</evidence>
<feature type="compositionally biased region" description="Basic and acidic residues" evidence="8">
    <location>
        <begin position="85"/>
        <end position="96"/>
    </location>
</feature>
<dbReference type="SUPFAM" id="SSF53335">
    <property type="entry name" value="S-adenosyl-L-methionine-dependent methyltransferases"/>
    <property type="match status" value="1"/>
</dbReference>
<keyword evidence="2" id="KW-0479">Metal-binding</keyword>
<dbReference type="STRING" id="94643.A0A2A9MFC1"/>
<dbReference type="PANTHER" id="PTHR13184">
    <property type="entry name" value="37S RIBOSOMAL PROTEIN S22"/>
    <property type="match status" value="1"/>
</dbReference>
<feature type="compositionally biased region" description="Basic and acidic residues" evidence="8">
    <location>
        <begin position="558"/>
        <end position="578"/>
    </location>
</feature>
<dbReference type="EMBL" id="NWUJ01000007">
    <property type="protein sequence ID" value="PFH34070.1"/>
    <property type="molecule type" value="Genomic_DNA"/>
</dbReference>
<keyword evidence="4" id="KW-0408">Iron</keyword>
<comment type="caution">
    <text evidence="9">The sequence shown here is derived from an EMBL/GenBank/DDBJ whole genome shotgun (WGS) entry which is preliminary data.</text>
</comment>
<dbReference type="GeneID" id="40312148"/>
<organism evidence="9 10">
    <name type="scientific">Besnoitia besnoiti</name>
    <name type="common">Apicomplexan protozoan</name>
    <dbReference type="NCBI Taxonomy" id="94643"/>
    <lineage>
        <taxon>Eukaryota</taxon>
        <taxon>Sar</taxon>
        <taxon>Alveolata</taxon>
        <taxon>Apicomplexa</taxon>
        <taxon>Conoidasida</taxon>
        <taxon>Coccidia</taxon>
        <taxon>Eucoccidiorida</taxon>
        <taxon>Eimeriorina</taxon>
        <taxon>Sarcocystidae</taxon>
        <taxon>Besnoitia</taxon>
    </lineage>
</organism>
<evidence type="ECO:0000256" key="2">
    <source>
        <dbReference type="ARBA" id="ARBA00022723"/>
    </source>
</evidence>
<accession>A0A2A9MFC1</accession>
<feature type="region of interest" description="Disordered" evidence="8">
    <location>
        <begin position="554"/>
        <end position="578"/>
    </location>
</feature>
<reference evidence="9 10" key="1">
    <citation type="submission" date="2017-09" db="EMBL/GenBank/DDBJ databases">
        <title>Genome sequencing of Besnoitia besnoiti strain Bb-Ger1.</title>
        <authorList>
            <person name="Schares G."/>
            <person name="Venepally P."/>
            <person name="Lorenzi H.A."/>
        </authorList>
    </citation>
    <scope>NUCLEOTIDE SEQUENCE [LARGE SCALE GENOMIC DNA]</scope>
    <source>
        <strain evidence="9 10">Bb-Ger1</strain>
    </source>
</reference>
<dbReference type="GO" id="GO:0005763">
    <property type="term" value="C:mitochondrial small ribosomal subunit"/>
    <property type="evidence" value="ECO:0007669"/>
    <property type="project" value="TreeGrafter"/>
</dbReference>
<dbReference type="KEGG" id="bbes:BESB_072220"/>
<feature type="compositionally biased region" description="Basic and acidic residues" evidence="8">
    <location>
        <begin position="246"/>
        <end position="262"/>
    </location>
</feature>
<dbReference type="GO" id="GO:0003735">
    <property type="term" value="F:structural constituent of ribosome"/>
    <property type="evidence" value="ECO:0007669"/>
    <property type="project" value="TreeGrafter"/>
</dbReference>
<dbReference type="Pfam" id="PF09243">
    <property type="entry name" value="Rsm22"/>
    <property type="match status" value="2"/>
</dbReference>
<evidence type="ECO:0000313" key="10">
    <source>
        <dbReference type="Proteomes" id="UP000224006"/>
    </source>
</evidence>
<evidence type="ECO:0000256" key="8">
    <source>
        <dbReference type="SAM" id="MobiDB-lite"/>
    </source>
</evidence>
<dbReference type="RefSeq" id="XP_029218079.1">
    <property type="nucleotide sequence ID" value="XM_029365595.1"/>
</dbReference>
<dbReference type="OrthoDB" id="421327at2759"/>
<evidence type="ECO:0000256" key="3">
    <source>
        <dbReference type="ARBA" id="ARBA00022946"/>
    </source>
</evidence>
<keyword evidence="10" id="KW-1185">Reference proteome</keyword>
<gene>
    <name evidence="9" type="ORF">BESB_072220</name>
</gene>
<name>A0A2A9MFC1_BESBE</name>
<comment type="subcellular location">
    <subcellularLocation>
        <location evidence="1">Mitochondrion</location>
    </subcellularLocation>
</comment>
<dbReference type="AlphaFoldDB" id="A0A2A9MFC1"/>
<dbReference type="GO" id="GO:0046872">
    <property type="term" value="F:metal ion binding"/>
    <property type="evidence" value="ECO:0007669"/>
    <property type="project" value="UniProtKB-KW"/>
</dbReference>
<dbReference type="Proteomes" id="UP000224006">
    <property type="component" value="Unassembled WGS sequence"/>
</dbReference>
<keyword evidence="6" id="KW-0496">Mitochondrion</keyword>
<dbReference type="GO" id="GO:0006412">
    <property type="term" value="P:translation"/>
    <property type="evidence" value="ECO:0007669"/>
    <property type="project" value="InterPro"/>
</dbReference>
<sequence length="590" mass="66661">MHRGYRFDRMLDSRDTDPEAVAYLDKLAMTGLKTLEVPHDVKTKLEVLLKQVGQKRDLENVGRFMMAKLTARTSVELPRVLPSRLLHDPPREDKGDLSPNQRGCVSLEGAAGETPRKGETDTTSCSVEPPAEQDQQARAAESQLDQEALALAEDRRHRLFRKFMGSHSPVSAAAYTAHRYAGVYASMVRILSEIKLRAPDFRPKRVMEVQAGFAAGLMAAYQIWSPGHDVGREALWNGSGDDDDAPSLRRKGDVDAEPREGGRAGSGDIEEGFEYLLAVERSAHLANVGKYLTAEFTPRVQWQLGLYEEGTASCVEEAGHNVGQRRRLDLVIMPHCLLSSVDGQESRHMLVRNLWNRLSHGGILVLVERGTPTGFRSIHAVRELFIKELGVGRFHFLAPCPHESICPLALTGRDWCHFAQRVRRLPHYLYCKGSRSKNVEEDKFSYLVVRKMQGPRRKFSCESECTTLEEQSHFWPRVVMPVIKAGQHCLLDVCARPHTFERVAVSKGMPHGAGYKFARKAAWGDLWRFPRRVVRPEARGYTSEEMQQHLLRLASKNRANEARGREGSEQVGSREERDRLEDEFVKFFGN</sequence>
<dbReference type="GO" id="GO:0051536">
    <property type="term" value="F:iron-sulfur cluster binding"/>
    <property type="evidence" value="ECO:0007669"/>
    <property type="project" value="UniProtKB-KW"/>
</dbReference>
<dbReference type="PANTHER" id="PTHR13184:SF5">
    <property type="entry name" value="METHYLTRANSFERASE-LIKE PROTEIN 17, MITOCHONDRIAL"/>
    <property type="match status" value="1"/>
</dbReference>
<dbReference type="InterPro" id="IPR052571">
    <property type="entry name" value="Mt_RNA_Methyltransferase"/>
</dbReference>
<evidence type="ECO:0000256" key="7">
    <source>
        <dbReference type="ARBA" id="ARBA00045681"/>
    </source>
</evidence>
<proteinExistence type="predicted"/>
<keyword evidence="5" id="KW-0411">Iron-sulfur</keyword>
<feature type="region of interest" description="Disordered" evidence="8">
    <location>
        <begin position="84"/>
        <end position="143"/>
    </location>
</feature>
<keyword evidence="3" id="KW-0809">Transit peptide</keyword>
<protein>
    <submittedName>
        <fullName evidence="9">Small ribosomal subunit Rsm22 protein</fullName>
    </submittedName>
</protein>
<feature type="region of interest" description="Disordered" evidence="8">
    <location>
        <begin position="234"/>
        <end position="267"/>
    </location>
</feature>
<evidence type="ECO:0000313" key="9">
    <source>
        <dbReference type="EMBL" id="PFH34070.1"/>
    </source>
</evidence>
<dbReference type="GO" id="GO:0008168">
    <property type="term" value="F:methyltransferase activity"/>
    <property type="evidence" value="ECO:0007669"/>
    <property type="project" value="InterPro"/>
</dbReference>
<dbReference type="InterPro" id="IPR015324">
    <property type="entry name" value="Ribosomal_Rsm22-like"/>
</dbReference>
<evidence type="ECO:0000256" key="6">
    <source>
        <dbReference type="ARBA" id="ARBA00023128"/>
    </source>
</evidence>
<dbReference type="InterPro" id="IPR029063">
    <property type="entry name" value="SAM-dependent_MTases_sf"/>
</dbReference>
<evidence type="ECO:0000256" key="4">
    <source>
        <dbReference type="ARBA" id="ARBA00023004"/>
    </source>
</evidence>
<dbReference type="VEuPathDB" id="ToxoDB:BESB_072220"/>
<evidence type="ECO:0000256" key="1">
    <source>
        <dbReference type="ARBA" id="ARBA00004173"/>
    </source>
</evidence>
<comment type="function">
    <text evidence="7">Mitochondrial ribosome (mitoribosome) assembly factor. Binds at the interface of the head and body domains of the mitochondrial small ribosomal subunit (mt-SSU), occluding the mRNA channel and preventing compaction of the head domain towards the body. Probable inactive methyltransferase: retains the characteristic folding and ability to bind S-adenosyl-L-methionine, but it probably lost its methyltransferase activity.</text>
</comment>